<reference evidence="1 2" key="1">
    <citation type="submission" date="2015-01" db="EMBL/GenBank/DDBJ databases">
        <title>Evolution of Trichinella species and genotypes.</title>
        <authorList>
            <person name="Korhonen P.K."/>
            <person name="Edoardo P."/>
            <person name="Giuseppe L.R."/>
            <person name="Gasser R.B."/>
        </authorList>
    </citation>
    <scope>NUCLEOTIDE SEQUENCE [LARGE SCALE GENOMIC DNA]</scope>
    <source>
        <strain evidence="1">ISS3</strain>
    </source>
</reference>
<name>A0A0V1AJV7_TRISP</name>
<sequence>MSKKGFKSSDRVLLQISNASCSYDFKMVEMDDTV</sequence>
<dbReference type="InParanoid" id="A0A0V1AJV7"/>
<accession>A0A0V1AJV7</accession>
<dbReference type="AlphaFoldDB" id="A0A0V1AJV7"/>
<gene>
    <name evidence="1" type="ORF">T01_13662</name>
</gene>
<keyword evidence="2" id="KW-1185">Reference proteome</keyword>
<organism evidence="1 2">
    <name type="scientific">Trichinella spiralis</name>
    <name type="common">Trichina worm</name>
    <dbReference type="NCBI Taxonomy" id="6334"/>
    <lineage>
        <taxon>Eukaryota</taxon>
        <taxon>Metazoa</taxon>
        <taxon>Ecdysozoa</taxon>
        <taxon>Nematoda</taxon>
        <taxon>Enoplea</taxon>
        <taxon>Dorylaimia</taxon>
        <taxon>Trichinellida</taxon>
        <taxon>Trichinellidae</taxon>
        <taxon>Trichinella</taxon>
    </lineage>
</organism>
<evidence type="ECO:0000313" key="2">
    <source>
        <dbReference type="Proteomes" id="UP000054776"/>
    </source>
</evidence>
<proteinExistence type="predicted"/>
<dbReference type="EMBL" id="JYDH01001320">
    <property type="protein sequence ID" value="KRY24926.1"/>
    <property type="molecule type" value="Genomic_DNA"/>
</dbReference>
<evidence type="ECO:0000313" key="1">
    <source>
        <dbReference type="EMBL" id="KRY24926.1"/>
    </source>
</evidence>
<comment type="caution">
    <text evidence="1">The sequence shown here is derived from an EMBL/GenBank/DDBJ whole genome shotgun (WGS) entry which is preliminary data.</text>
</comment>
<dbReference type="Proteomes" id="UP000054776">
    <property type="component" value="Unassembled WGS sequence"/>
</dbReference>
<protein>
    <submittedName>
        <fullName evidence="1">Uncharacterized protein</fullName>
    </submittedName>
</protein>